<name>A0ABU7D3C9_9TELE</name>
<dbReference type="EMBL" id="JAHUTJ010016469">
    <property type="protein sequence ID" value="MED6269667.1"/>
    <property type="molecule type" value="Genomic_DNA"/>
</dbReference>
<sequence>MQKLIASQDFLRGLNALFFGWLKDFGGFYLILCGKNPPRVSYGLIRGKETFLAAGGQRAHQSEIKTPTRHTTS</sequence>
<keyword evidence="2" id="KW-1185">Reference proteome</keyword>
<evidence type="ECO:0000313" key="1">
    <source>
        <dbReference type="EMBL" id="MED6269667.1"/>
    </source>
</evidence>
<proteinExistence type="predicted"/>
<organism evidence="1 2">
    <name type="scientific">Characodon lateralis</name>
    <dbReference type="NCBI Taxonomy" id="208331"/>
    <lineage>
        <taxon>Eukaryota</taxon>
        <taxon>Metazoa</taxon>
        <taxon>Chordata</taxon>
        <taxon>Craniata</taxon>
        <taxon>Vertebrata</taxon>
        <taxon>Euteleostomi</taxon>
        <taxon>Actinopterygii</taxon>
        <taxon>Neopterygii</taxon>
        <taxon>Teleostei</taxon>
        <taxon>Neoteleostei</taxon>
        <taxon>Acanthomorphata</taxon>
        <taxon>Ovalentaria</taxon>
        <taxon>Atherinomorphae</taxon>
        <taxon>Cyprinodontiformes</taxon>
        <taxon>Goodeidae</taxon>
        <taxon>Characodon</taxon>
    </lineage>
</organism>
<dbReference type="Proteomes" id="UP001352852">
    <property type="component" value="Unassembled WGS sequence"/>
</dbReference>
<reference evidence="1 2" key="1">
    <citation type="submission" date="2021-06" db="EMBL/GenBank/DDBJ databases">
        <authorList>
            <person name="Palmer J.M."/>
        </authorList>
    </citation>
    <scope>NUCLEOTIDE SEQUENCE [LARGE SCALE GENOMIC DNA]</scope>
    <source>
        <strain evidence="1 2">CL_MEX2019</strain>
        <tissue evidence="1">Muscle</tissue>
    </source>
</reference>
<evidence type="ECO:0000313" key="2">
    <source>
        <dbReference type="Proteomes" id="UP001352852"/>
    </source>
</evidence>
<comment type="caution">
    <text evidence="1">The sequence shown here is derived from an EMBL/GenBank/DDBJ whole genome shotgun (WGS) entry which is preliminary data.</text>
</comment>
<protein>
    <submittedName>
        <fullName evidence="1">Uncharacterized protein</fullName>
    </submittedName>
</protein>
<accession>A0ABU7D3C9</accession>
<gene>
    <name evidence="1" type="ORF">CHARACLAT_001952</name>
</gene>